<feature type="compositionally biased region" description="Low complexity" evidence="1">
    <location>
        <begin position="136"/>
        <end position="152"/>
    </location>
</feature>
<proteinExistence type="predicted"/>
<reference evidence="2 3" key="1">
    <citation type="journal article" date="2019" name="J. Hered.">
        <title>An Improved Genome Assembly for Drosophila navojoa, the Basal Species in the mojavensis Cluster.</title>
        <authorList>
            <person name="Vanderlinde T."/>
            <person name="Dupim E.G."/>
            <person name="Nazario-Yepiz N.O."/>
            <person name="Carvalho A.B."/>
        </authorList>
    </citation>
    <scope>NUCLEOTIDE SEQUENCE [LARGE SCALE GENOMIC DNA]</scope>
    <source>
        <strain evidence="2">Navoj_Jal97</strain>
        <tissue evidence="2">Whole organism</tissue>
    </source>
</reference>
<organism evidence="2 3">
    <name type="scientific">Drosophila navojoa</name>
    <name type="common">Fruit fly</name>
    <dbReference type="NCBI Taxonomy" id="7232"/>
    <lineage>
        <taxon>Eukaryota</taxon>
        <taxon>Metazoa</taxon>
        <taxon>Ecdysozoa</taxon>
        <taxon>Arthropoda</taxon>
        <taxon>Hexapoda</taxon>
        <taxon>Insecta</taxon>
        <taxon>Pterygota</taxon>
        <taxon>Neoptera</taxon>
        <taxon>Endopterygota</taxon>
        <taxon>Diptera</taxon>
        <taxon>Brachycera</taxon>
        <taxon>Muscomorpha</taxon>
        <taxon>Ephydroidea</taxon>
        <taxon>Drosophilidae</taxon>
        <taxon>Drosophila</taxon>
    </lineage>
</organism>
<dbReference type="EMBL" id="LSRL02000043">
    <property type="protein sequence ID" value="TDG47518.1"/>
    <property type="molecule type" value="Genomic_DNA"/>
</dbReference>
<protein>
    <submittedName>
        <fullName evidence="2">Uncharacterized protein</fullName>
    </submittedName>
</protein>
<name>A0A484BFL4_DRONA</name>
<dbReference type="Proteomes" id="UP000295192">
    <property type="component" value="Unassembled WGS sequence"/>
</dbReference>
<dbReference type="AlphaFoldDB" id="A0A484BFL4"/>
<gene>
    <name evidence="2" type="ORF">AWZ03_006110</name>
</gene>
<evidence type="ECO:0000256" key="1">
    <source>
        <dbReference type="SAM" id="MobiDB-lite"/>
    </source>
</evidence>
<keyword evidence="3" id="KW-1185">Reference proteome</keyword>
<accession>A0A484BFL4</accession>
<sequence>MYNKTWAKVITTLGTDGGGVCAMSYRILAVRGIDLQQEQHQQEQELGSPWKSANSMGHNKLPHASTIQSEQNKLRVRAATAASTHHLAGHSMEIPWPCLAVGLCGQPPTSNSNMLQALAERFGNETLKQPLVRSFQQQQRQPQPQQQQRQPQ</sequence>
<feature type="region of interest" description="Disordered" evidence="1">
    <location>
        <begin position="126"/>
        <end position="152"/>
    </location>
</feature>
<evidence type="ECO:0000313" key="2">
    <source>
        <dbReference type="EMBL" id="TDG47518.1"/>
    </source>
</evidence>
<evidence type="ECO:0000313" key="3">
    <source>
        <dbReference type="Proteomes" id="UP000295192"/>
    </source>
</evidence>
<comment type="caution">
    <text evidence="2">The sequence shown here is derived from an EMBL/GenBank/DDBJ whole genome shotgun (WGS) entry which is preliminary data.</text>
</comment>